<name>A0ABV2E814_9STAP</name>
<keyword evidence="14" id="KW-1185">Reference proteome</keyword>
<protein>
    <recommendedName>
        <fullName evidence="3">FAD synthase</fullName>
        <ecNumber evidence="3">2.7.7.2</ecNumber>
    </recommendedName>
</protein>
<keyword evidence="5" id="KW-0288">FMN</keyword>
<evidence type="ECO:0000256" key="8">
    <source>
        <dbReference type="ARBA" id="ARBA00022741"/>
    </source>
</evidence>
<evidence type="ECO:0000313" key="14">
    <source>
        <dbReference type="Proteomes" id="UP001549019"/>
    </source>
</evidence>
<evidence type="ECO:0000256" key="11">
    <source>
        <dbReference type="ARBA" id="ARBA00049494"/>
    </source>
</evidence>
<dbReference type="EMBL" id="JBDZDV010000002">
    <property type="protein sequence ID" value="MET3110564.1"/>
    <property type="molecule type" value="Genomic_DNA"/>
</dbReference>
<dbReference type="GO" id="GO:0008531">
    <property type="term" value="F:riboflavin kinase activity"/>
    <property type="evidence" value="ECO:0007669"/>
    <property type="project" value="UniProtKB-EC"/>
</dbReference>
<evidence type="ECO:0000256" key="5">
    <source>
        <dbReference type="ARBA" id="ARBA00022643"/>
    </source>
</evidence>
<evidence type="ECO:0000259" key="12">
    <source>
        <dbReference type="Pfam" id="PF06574"/>
    </source>
</evidence>
<reference evidence="13 14" key="1">
    <citation type="submission" date="2024-05" db="EMBL/GenBank/DDBJ databases">
        <title>Genomic Encyclopedia of Type Strains, Phase IV (KMG-IV): sequencing the most valuable type-strain genomes for metagenomic binning, comparative biology and taxonomic classification.</title>
        <authorList>
            <person name="Goeker M."/>
        </authorList>
    </citation>
    <scope>NUCLEOTIDE SEQUENCE [LARGE SCALE GENOMIC DNA]</scope>
    <source>
        <strain evidence="13 14">DSM 25286</strain>
    </source>
</reference>
<dbReference type="CDD" id="cd02064">
    <property type="entry name" value="FAD_synthetase_N"/>
    <property type="match status" value="1"/>
</dbReference>
<evidence type="ECO:0000256" key="10">
    <source>
        <dbReference type="ARBA" id="ARBA00022840"/>
    </source>
</evidence>
<comment type="catalytic activity">
    <reaction evidence="11">
        <text>FMN + ATP + H(+) = FAD + diphosphate</text>
        <dbReference type="Rhea" id="RHEA:17237"/>
        <dbReference type="ChEBI" id="CHEBI:15378"/>
        <dbReference type="ChEBI" id="CHEBI:30616"/>
        <dbReference type="ChEBI" id="CHEBI:33019"/>
        <dbReference type="ChEBI" id="CHEBI:57692"/>
        <dbReference type="ChEBI" id="CHEBI:58210"/>
        <dbReference type="EC" id="2.7.7.2"/>
    </reaction>
</comment>
<dbReference type="SUPFAM" id="SSF52374">
    <property type="entry name" value="Nucleotidylyl transferase"/>
    <property type="match status" value="1"/>
</dbReference>
<evidence type="ECO:0000256" key="2">
    <source>
        <dbReference type="ARBA" id="ARBA00010214"/>
    </source>
</evidence>
<dbReference type="PANTHER" id="PTHR22749:SF6">
    <property type="entry name" value="RIBOFLAVIN KINASE"/>
    <property type="match status" value="1"/>
</dbReference>
<dbReference type="InterPro" id="IPR004821">
    <property type="entry name" value="Cyt_trans-like"/>
</dbReference>
<comment type="similarity">
    <text evidence="2">Belongs to the RibF family.</text>
</comment>
<dbReference type="InterPro" id="IPR023468">
    <property type="entry name" value="Riboflavin_kinase"/>
</dbReference>
<evidence type="ECO:0000313" key="13">
    <source>
        <dbReference type="EMBL" id="MET3110564.1"/>
    </source>
</evidence>
<keyword evidence="13" id="KW-0418">Kinase</keyword>
<dbReference type="NCBIfam" id="TIGR00125">
    <property type="entry name" value="cyt_tran_rel"/>
    <property type="match status" value="1"/>
</dbReference>
<gene>
    <name evidence="13" type="ORF">ABHD89_000966</name>
</gene>
<accession>A0ABV2E814</accession>
<proteinExistence type="inferred from homology"/>
<evidence type="ECO:0000256" key="4">
    <source>
        <dbReference type="ARBA" id="ARBA00022630"/>
    </source>
</evidence>
<evidence type="ECO:0000256" key="7">
    <source>
        <dbReference type="ARBA" id="ARBA00022695"/>
    </source>
</evidence>
<organism evidence="13 14">
    <name type="scientific">Salinicoccus halitifaciens</name>
    <dbReference type="NCBI Taxonomy" id="1073415"/>
    <lineage>
        <taxon>Bacteria</taxon>
        <taxon>Bacillati</taxon>
        <taxon>Bacillota</taxon>
        <taxon>Bacilli</taxon>
        <taxon>Bacillales</taxon>
        <taxon>Staphylococcaceae</taxon>
        <taxon>Salinicoccus</taxon>
    </lineage>
</organism>
<evidence type="ECO:0000256" key="1">
    <source>
        <dbReference type="ARBA" id="ARBA00004726"/>
    </source>
</evidence>
<keyword evidence="8" id="KW-0547">Nucleotide-binding</keyword>
<comment type="caution">
    <text evidence="13">The sequence shown here is derived from an EMBL/GenBank/DDBJ whole genome shotgun (WGS) entry which is preliminary data.</text>
</comment>
<feature type="domain" description="FAD synthetase" evidence="12">
    <location>
        <begin position="16"/>
        <end position="170"/>
    </location>
</feature>
<dbReference type="Pfam" id="PF06574">
    <property type="entry name" value="FAD_syn"/>
    <property type="match status" value="1"/>
</dbReference>
<dbReference type="GO" id="GO:0003919">
    <property type="term" value="F:FMN adenylyltransferase activity"/>
    <property type="evidence" value="ECO:0007669"/>
    <property type="project" value="UniProtKB-EC"/>
</dbReference>
<sequence>MEVIFINESNLGYWQDQAEENVVALGFFDGVHKGHMKVIGTAREIAEEKGVSTNVMTFFPHPKEVLSDGRNKVDYLIPLEEKINAFEGLGVDTVYIIDFTRTFASMPPEEYVQEYLLKLGTLHAVAGYDFSYGFKGAGSIDTIFNDSGEEITATKVEKVEYQGEKISSTKIREAVAQGRMDELTEMLGREYRTRASIEDGYMDLEDYYMLPGDGVYEVSISLGDVEYDSQIYIDKGDQKLYFTHRCLMKKINHRSISIDWKDKVSSSTKYQLVAN</sequence>
<dbReference type="InterPro" id="IPR015864">
    <property type="entry name" value="FAD_synthase"/>
</dbReference>
<keyword evidence="9" id="KW-0274">FAD</keyword>
<evidence type="ECO:0000256" key="9">
    <source>
        <dbReference type="ARBA" id="ARBA00022827"/>
    </source>
</evidence>
<keyword evidence="10" id="KW-0067">ATP-binding</keyword>
<dbReference type="InterPro" id="IPR014729">
    <property type="entry name" value="Rossmann-like_a/b/a_fold"/>
</dbReference>
<keyword evidence="6 13" id="KW-0808">Transferase</keyword>
<dbReference type="EC" id="2.7.7.2" evidence="3"/>
<keyword evidence="7 13" id="KW-0548">Nucleotidyltransferase</keyword>
<dbReference type="PANTHER" id="PTHR22749">
    <property type="entry name" value="RIBOFLAVIN KINASE/FMN ADENYLYLTRANSFERASE"/>
    <property type="match status" value="1"/>
</dbReference>
<evidence type="ECO:0000256" key="6">
    <source>
        <dbReference type="ARBA" id="ARBA00022679"/>
    </source>
</evidence>
<dbReference type="Proteomes" id="UP001549019">
    <property type="component" value="Unassembled WGS sequence"/>
</dbReference>
<comment type="pathway">
    <text evidence="1">Cofactor biosynthesis; FAD biosynthesis; FAD from FMN: step 1/1.</text>
</comment>
<dbReference type="Gene3D" id="3.40.50.620">
    <property type="entry name" value="HUPs"/>
    <property type="match status" value="1"/>
</dbReference>
<evidence type="ECO:0000256" key="3">
    <source>
        <dbReference type="ARBA" id="ARBA00012393"/>
    </source>
</evidence>
<dbReference type="RefSeq" id="WP_230821454.1">
    <property type="nucleotide sequence ID" value="NZ_JAJNCU010000003.1"/>
</dbReference>
<keyword evidence="4" id="KW-0285">Flavoprotein</keyword>